<sequence>MAKNLHLEHIEDLMLMYGEEGVQESFAYIDDLVKTFSGDPKNSRKFSTKWDGAPAIFCGPDPKDGKFFVAKKGIFNKNPQLFKSVDQIKNDKIAEGLKKVFTYVFTYIKPLYDSGKLKDVVQGDFLFHEGTRKMVRDVHKENCIIFKPQLISYCIPDHDDLYDHAKECKVCVVIHAKYPVQGAKSVQDLSVNFGFDASEHSTKDCLILSPFTSELGKSTVITSQEKTKLVNWKTTAARTLPRCRNFLNHIAQSHDDSWGVAYLIKQYFNARVREGQKVSSAERFYNDFVNYWETKYRKEIAKKASPKAKAKWRKQMFDGIAYLRKNKAPFIQMVVLYNTIQNIKNIFVPKLEAGERFRTYYYDEKTGTYEVGNQEGYVAIRESNNAVKLVQRLGGFSQRNFNEMKAWSKK</sequence>
<evidence type="ECO:0000313" key="1">
    <source>
        <dbReference type="EMBL" id="QPB08358.1"/>
    </source>
</evidence>
<dbReference type="GeneID" id="77945513"/>
<keyword evidence="2" id="KW-1185">Reference proteome</keyword>
<proteinExistence type="predicted"/>
<dbReference type="RefSeq" id="YP_010669343.1">
    <property type="nucleotide sequence ID" value="NC_070960.1"/>
</dbReference>
<protein>
    <submittedName>
        <fullName evidence="1">Uncharacterized protein</fullName>
    </submittedName>
</protein>
<organism evidence="1 2">
    <name type="scientific">Synechococcus phage S-H9-2</name>
    <dbReference type="NCBI Taxonomy" id="2783669"/>
    <lineage>
        <taxon>Viruses</taxon>
        <taxon>Duplodnaviria</taxon>
        <taxon>Heunggongvirae</taxon>
        <taxon>Uroviricota</taxon>
        <taxon>Caudoviricetes</taxon>
        <taxon>Pantevenvirales</taxon>
        <taxon>Kyanoviridae</taxon>
        <taxon>Yushanluvirus</taxon>
        <taxon>Yushanluvirus satich</taxon>
    </lineage>
</organism>
<name>A0A873WEA4_9CAUD</name>
<dbReference type="KEGG" id="vg:77945513"/>
<reference evidence="1" key="1">
    <citation type="submission" date="2020-10" db="EMBL/GenBank/DDBJ databases">
        <title>The Isolation and Genome Sequence of a Novel Cyanophage S-H9-2 from the Yellow Sea, China.</title>
        <authorList>
            <person name="Jiang T."/>
            <person name="Luo L."/>
        </authorList>
    </citation>
    <scope>NUCLEOTIDE SEQUENCE</scope>
</reference>
<dbReference type="EMBL" id="MW147367">
    <property type="protein sequence ID" value="QPB08358.1"/>
    <property type="molecule type" value="Genomic_DNA"/>
</dbReference>
<accession>A0A873WEA4</accession>
<evidence type="ECO:0000313" key="2">
    <source>
        <dbReference type="Proteomes" id="UP000662754"/>
    </source>
</evidence>
<dbReference type="InterPro" id="IPR046234">
    <property type="entry name" value="DUF6267"/>
</dbReference>
<dbReference type="Proteomes" id="UP000662754">
    <property type="component" value="Segment"/>
</dbReference>
<dbReference type="Pfam" id="PF19782">
    <property type="entry name" value="DUF6267"/>
    <property type="match status" value="1"/>
</dbReference>